<proteinExistence type="predicted"/>
<feature type="compositionally biased region" description="Low complexity" evidence="5">
    <location>
        <begin position="263"/>
        <end position="295"/>
    </location>
</feature>
<dbReference type="Pfam" id="PF06467">
    <property type="entry name" value="zf-FCS"/>
    <property type="match status" value="1"/>
</dbReference>
<dbReference type="EMBL" id="CAXKWB010002525">
    <property type="protein sequence ID" value="CAL4067109.1"/>
    <property type="molecule type" value="Genomic_DNA"/>
</dbReference>
<feature type="domain" description="TRASH" evidence="6">
    <location>
        <begin position="1"/>
        <end position="35"/>
    </location>
</feature>
<feature type="region of interest" description="Disordered" evidence="5">
    <location>
        <begin position="407"/>
        <end position="426"/>
    </location>
</feature>
<organism evidence="7 8">
    <name type="scientific">Meganyctiphanes norvegica</name>
    <name type="common">Northern krill</name>
    <name type="synonym">Thysanopoda norvegica</name>
    <dbReference type="NCBI Taxonomy" id="48144"/>
    <lineage>
        <taxon>Eukaryota</taxon>
        <taxon>Metazoa</taxon>
        <taxon>Ecdysozoa</taxon>
        <taxon>Arthropoda</taxon>
        <taxon>Crustacea</taxon>
        <taxon>Multicrustacea</taxon>
        <taxon>Malacostraca</taxon>
        <taxon>Eumalacostraca</taxon>
        <taxon>Eucarida</taxon>
        <taxon>Euphausiacea</taxon>
        <taxon>Euphausiidae</taxon>
        <taxon>Meganyctiphanes</taxon>
    </lineage>
</organism>
<dbReference type="InterPro" id="IPR010507">
    <property type="entry name" value="Znf_MYM"/>
</dbReference>
<comment type="caution">
    <text evidence="7">The sequence shown here is derived from an EMBL/GenBank/DDBJ whole genome shotgun (WGS) entry which is preliminary data.</text>
</comment>
<keyword evidence="4" id="KW-0862">Zinc</keyword>
<evidence type="ECO:0000259" key="6">
    <source>
        <dbReference type="SMART" id="SM00746"/>
    </source>
</evidence>
<keyword evidence="2" id="KW-0677">Repeat</keyword>
<protein>
    <recommendedName>
        <fullName evidence="6">TRASH domain-containing protein</fullName>
    </recommendedName>
</protein>
<feature type="domain" description="TRASH" evidence="6">
    <location>
        <begin position="172"/>
        <end position="211"/>
    </location>
</feature>
<feature type="region of interest" description="Disordered" evidence="5">
    <location>
        <begin position="501"/>
        <end position="522"/>
    </location>
</feature>
<accession>A0AAV2Q2G8</accession>
<name>A0AAV2Q2G8_MEGNR</name>
<gene>
    <name evidence="7" type="ORF">MNOR_LOCUS6195</name>
</gene>
<feature type="region of interest" description="Disordered" evidence="5">
    <location>
        <begin position="343"/>
        <end position="369"/>
    </location>
</feature>
<evidence type="ECO:0000313" key="7">
    <source>
        <dbReference type="EMBL" id="CAL4067109.1"/>
    </source>
</evidence>
<sequence length="544" mass="60227">MCGREMNAQSLADQYAWETRDFCSAKCVESHLVSVASKCHQCQTTVSRSFVGKYCVRFGSDIHQFCTNSCLEKYKANIKVCCYCQKNLASSTATNVVSPSSNKEYCSTKCLKRNQRKDIGQQNYSEKQKCTVCQNDNINRYEFILNGEMTQLCSDPCLNVYKYANKVKAVPCCLCQRLMNAEDVAHFIFHDGRLLRVFCTDSCLNTFILSARKIKVCAHCKVKKYNFDMVSKHREEGKEAQEDQHFCCLNCLSIGEGRGNMINSSSNGTTNSSSNSSGINSSSQTSSSTSTGENTLSNCNMCSRVAKAQYHMVMSDNSLRNFCSYDCATKYKSTYGFLVTGASKSSTSTTSTTTTAGKPSDPSKNNLSPTEAMKAAQDLLSLLNPPVMVNKMTWCRPQQVTKGVYCKPHPWHKSSQTDPEDDKPPPIIPVPLPIYVPTPMMMYNAPMPVPIFIPIPIPVPIFIPTTAQTTQGIKETLEKLKEELPDDPFEAEMLLLAKRTAEEAAEVSETPKDDSAKAATGKSEKVLNIKPDLVEFCICDGTTG</sequence>
<evidence type="ECO:0000313" key="8">
    <source>
        <dbReference type="Proteomes" id="UP001497623"/>
    </source>
</evidence>
<keyword evidence="3" id="KW-0863">Zinc-finger</keyword>
<evidence type="ECO:0000256" key="2">
    <source>
        <dbReference type="ARBA" id="ARBA00022737"/>
    </source>
</evidence>
<feature type="domain" description="TRASH" evidence="6">
    <location>
        <begin position="130"/>
        <end position="165"/>
    </location>
</feature>
<dbReference type="InterPro" id="IPR011017">
    <property type="entry name" value="TRASH_dom"/>
</dbReference>
<evidence type="ECO:0000256" key="3">
    <source>
        <dbReference type="ARBA" id="ARBA00022771"/>
    </source>
</evidence>
<dbReference type="Proteomes" id="UP001497623">
    <property type="component" value="Unassembled WGS sequence"/>
</dbReference>
<evidence type="ECO:0000256" key="1">
    <source>
        <dbReference type="ARBA" id="ARBA00022723"/>
    </source>
</evidence>
<dbReference type="SMART" id="SM00746">
    <property type="entry name" value="TRASH"/>
    <property type="match status" value="5"/>
</dbReference>
<feature type="compositionally biased region" description="Basic and acidic residues" evidence="5">
    <location>
        <begin position="509"/>
        <end position="522"/>
    </location>
</feature>
<feature type="non-terminal residue" evidence="7">
    <location>
        <position position="544"/>
    </location>
</feature>
<evidence type="ECO:0000256" key="5">
    <source>
        <dbReference type="SAM" id="MobiDB-lite"/>
    </source>
</evidence>
<keyword evidence="8" id="KW-1185">Reference proteome</keyword>
<dbReference type="PANTHER" id="PTHR45736">
    <property type="entry name" value="ZINC FINGER MYM-TYPE PROTEIN"/>
    <property type="match status" value="1"/>
</dbReference>
<feature type="domain" description="TRASH" evidence="6">
    <location>
        <begin position="39"/>
        <end position="78"/>
    </location>
</feature>
<dbReference type="PANTHER" id="PTHR45736:SF1">
    <property type="entry name" value="WITHOUT CHILDREN, ISOFORM B"/>
    <property type="match status" value="1"/>
</dbReference>
<feature type="domain" description="TRASH" evidence="6">
    <location>
        <begin position="299"/>
        <end position="335"/>
    </location>
</feature>
<keyword evidence="1" id="KW-0479">Metal-binding</keyword>
<feature type="compositionally biased region" description="Low complexity" evidence="5">
    <location>
        <begin position="343"/>
        <end position="358"/>
    </location>
</feature>
<evidence type="ECO:0000256" key="4">
    <source>
        <dbReference type="ARBA" id="ARBA00022833"/>
    </source>
</evidence>
<reference evidence="7 8" key="1">
    <citation type="submission" date="2024-05" db="EMBL/GenBank/DDBJ databases">
        <authorList>
            <person name="Wallberg A."/>
        </authorList>
    </citation>
    <scope>NUCLEOTIDE SEQUENCE [LARGE SCALE GENOMIC DNA]</scope>
</reference>
<dbReference type="GO" id="GO:0008270">
    <property type="term" value="F:zinc ion binding"/>
    <property type="evidence" value="ECO:0007669"/>
    <property type="project" value="UniProtKB-KW"/>
</dbReference>
<dbReference type="InterPro" id="IPR051284">
    <property type="entry name" value="ZnF_MYMT-QRICH1"/>
</dbReference>
<dbReference type="AlphaFoldDB" id="A0AAV2Q2G8"/>
<feature type="region of interest" description="Disordered" evidence="5">
    <location>
        <begin position="262"/>
        <end position="295"/>
    </location>
</feature>